<evidence type="ECO:0000256" key="1">
    <source>
        <dbReference type="SAM" id="Phobius"/>
    </source>
</evidence>
<keyword evidence="1" id="KW-0812">Transmembrane</keyword>
<gene>
    <name evidence="2" type="ORF">BDZ85DRAFT_277454</name>
</gene>
<feature type="transmembrane region" description="Helical" evidence="1">
    <location>
        <begin position="12"/>
        <end position="34"/>
    </location>
</feature>
<evidence type="ECO:0000313" key="3">
    <source>
        <dbReference type="Proteomes" id="UP000799538"/>
    </source>
</evidence>
<proteinExistence type="predicted"/>
<keyword evidence="1" id="KW-0472">Membrane</keyword>
<reference evidence="3" key="1">
    <citation type="journal article" date="2020" name="Stud. Mycol.">
        <title>101 Dothideomycetes genomes: A test case for predicting lifestyles and emergence of pathogens.</title>
        <authorList>
            <person name="Haridas S."/>
            <person name="Albert R."/>
            <person name="Binder M."/>
            <person name="Bloem J."/>
            <person name="LaButti K."/>
            <person name="Salamov A."/>
            <person name="Andreopoulos B."/>
            <person name="Baker S."/>
            <person name="Barry K."/>
            <person name="Bills G."/>
            <person name="Bluhm B."/>
            <person name="Cannon C."/>
            <person name="Castanera R."/>
            <person name="Culley D."/>
            <person name="Daum C."/>
            <person name="Ezra D."/>
            <person name="Gonzalez J."/>
            <person name="Henrissat B."/>
            <person name="Kuo A."/>
            <person name="Liang C."/>
            <person name="Lipzen A."/>
            <person name="Lutzoni F."/>
            <person name="Magnuson J."/>
            <person name="Mondo S."/>
            <person name="Nolan M."/>
            <person name="Ohm R."/>
            <person name="Pangilinan J."/>
            <person name="Park H.-J."/>
            <person name="Ramirez L."/>
            <person name="Alfaro M."/>
            <person name="Sun H."/>
            <person name="Tritt A."/>
            <person name="Yoshinaga Y."/>
            <person name="Zwiers L.-H."/>
            <person name="Turgeon B."/>
            <person name="Goodwin S."/>
            <person name="Spatafora J."/>
            <person name="Crous P."/>
            <person name="Grigoriev I."/>
        </authorList>
    </citation>
    <scope>NUCLEOTIDE SEQUENCE [LARGE SCALE GENOMIC DNA]</scope>
    <source>
        <strain evidence="3">CECT 20119</strain>
    </source>
</reference>
<dbReference type="Proteomes" id="UP000799538">
    <property type="component" value="Unassembled WGS sequence"/>
</dbReference>
<name>A0A6A6GP94_9PEZI</name>
<dbReference type="AlphaFoldDB" id="A0A6A6GP94"/>
<accession>A0A6A6GP94</accession>
<sequence>MSTPPYTPKLSVEAVIAVVTLFTMLIIAIFGWYLKTRIRARRPGLELFELEAGVIHRLPYARHRQD</sequence>
<protein>
    <submittedName>
        <fullName evidence="2">Uncharacterized protein</fullName>
    </submittedName>
</protein>
<keyword evidence="3" id="KW-1185">Reference proteome</keyword>
<dbReference type="EMBL" id="ML992501">
    <property type="protein sequence ID" value="KAF2227564.1"/>
    <property type="molecule type" value="Genomic_DNA"/>
</dbReference>
<keyword evidence="1" id="KW-1133">Transmembrane helix</keyword>
<evidence type="ECO:0000313" key="2">
    <source>
        <dbReference type="EMBL" id="KAF2227564.1"/>
    </source>
</evidence>
<organism evidence="2 3">
    <name type="scientific">Elsinoe ampelina</name>
    <dbReference type="NCBI Taxonomy" id="302913"/>
    <lineage>
        <taxon>Eukaryota</taxon>
        <taxon>Fungi</taxon>
        <taxon>Dikarya</taxon>
        <taxon>Ascomycota</taxon>
        <taxon>Pezizomycotina</taxon>
        <taxon>Dothideomycetes</taxon>
        <taxon>Dothideomycetidae</taxon>
        <taxon>Myriangiales</taxon>
        <taxon>Elsinoaceae</taxon>
        <taxon>Elsinoe</taxon>
    </lineage>
</organism>